<keyword evidence="9" id="KW-1185">Reference proteome</keyword>
<evidence type="ECO:0000256" key="4">
    <source>
        <dbReference type="ARBA" id="ARBA00023163"/>
    </source>
</evidence>
<dbReference type="EMBL" id="CP076607">
    <property type="protein sequence ID" value="QWU14205.1"/>
    <property type="molecule type" value="Genomic_DNA"/>
</dbReference>
<dbReference type="PANTHER" id="PTHR30385:SF7">
    <property type="entry name" value="RNA POLYMERASE SIGMA FACTOR FLIA"/>
    <property type="match status" value="1"/>
</dbReference>
<dbReference type="Gene3D" id="1.20.120.1810">
    <property type="match status" value="1"/>
</dbReference>
<dbReference type="PANTHER" id="PTHR30385">
    <property type="entry name" value="SIGMA FACTOR F FLAGELLAR"/>
    <property type="match status" value="1"/>
</dbReference>
<dbReference type="STRING" id="1333845.SAMN04487895_101494"/>
<dbReference type="SUPFAM" id="SSF88946">
    <property type="entry name" value="Sigma2 domain of RNA polymerase sigma factors"/>
    <property type="match status" value="1"/>
</dbReference>
<evidence type="ECO:0000313" key="9">
    <source>
        <dbReference type="Proteomes" id="UP000683429"/>
    </source>
</evidence>
<evidence type="ECO:0000259" key="5">
    <source>
        <dbReference type="Pfam" id="PF04542"/>
    </source>
</evidence>
<keyword evidence="3" id="KW-0238">DNA-binding</keyword>
<evidence type="ECO:0000313" key="8">
    <source>
        <dbReference type="Proteomes" id="UP000198809"/>
    </source>
</evidence>
<dbReference type="RefSeq" id="WP_036588016.1">
    <property type="nucleotide sequence ID" value="NZ_CP076607.1"/>
</dbReference>
<keyword evidence="4" id="KW-0804">Transcription</keyword>
<evidence type="ECO:0000256" key="1">
    <source>
        <dbReference type="ARBA" id="ARBA00023015"/>
    </source>
</evidence>
<dbReference type="AlphaFoldDB" id="A0A1H8GFV9"/>
<gene>
    <name evidence="6" type="ORF">KP014_20040</name>
    <name evidence="7" type="ORF">SAMN04487895_101494</name>
</gene>
<evidence type="ECO:0000313" key="6">
    <source>
        <dbReference type="EMBL" id="QWU14205.1"/>
    </source>
</evidence>
<dbReference type="NCBIfam" id="TIGR02937">
    <property type="entry name" value="sigma70-ECF"/>
    <property type="match status" value="1"/>
</dbReference>
<reference evidence="6 9" key="2">
    <citation type="submission" date="2021-06" db="EMBL/GenBank/DDBJ databases">
        <title>Whole genome sequence of Paenibacillus sophorae DSM23020 for comparative genomics.</title>
        <authorList>
            <person name="Kim M.-J."/>
            <person name="Lee G."/>
            <person name="Shin J.-H."/>
        </authorList>
    </citation>
    <scope>NUCLEOTIDE SEQUENCE [LARGE SCALE GENOMIC DNA]</scope>
    <source>
        <strain evidence="6 9">DSM 23020</strain>
    </source>
</reference>
<dbReference type="InterPro" id="IPR013325">
    <property type="entry name" value="RNA_pol_sigma_r2"/>
</dbReference>
<dbReference type="OrthoDB" id="2627378at2"/>
<dbReference type="InterPro" id="IPR007627">
    <property type="entry name" value="RNA_pol_sigma70_r2"/>
</dbReference>
<evidence type="ECO:0000313" key="7">
    <source>
        <dbReference type="EMBL" id="SEN42689.1"/>
    </source>
</evidence>
<sequence length="212" mass="24423">MSLRNVEVEKNFNNEENIKVYQIIKDKKLRDTIINNNIPFALSMVAKWLKKGSIEESDDLVGMAMIGLTNAFDTYDINRGVKFTSYAGDVIWHEFCINAIYHSRKCRSKYSSVSIEERYYKKGKSQKEVQIKDVLRDENCEHTYKAIEDNMFNDYLNRTINSSLDGNEKTVAVKHLLEGKGFAEIGKEMGISRQGAHQIHKRYIPKLAIAVC</sequence>
<name>A0A1H8GFV9_9BACL</name>
<dbReference type="Gene3D" id="1.20.140.160">
    <property type="match status" value="1"/>
</dbReference>
<organism evidence="7 8">
    <name type="scientific">Paenibacillus sophorae</name>
    <dbReference type="NCBI Taxonomy" id="1333845"/>
    <lineage>
        <taxon>Bacteria</taxon>
        <taxon>Bacillati</taxon>
        <taxon>Bacillota</taxon>
        <taxon>Bacilli</taxon>
        <taxon>Bacillales</taxon>
        <taxon>Paenibacillaceae</taxon>
        <taxon>Paenibacillus</taxon>
    </lineage>
</organism>
<dbReference type="SUPFAM" id="SSF88659">
    <property type="entry name" value="Sigma3 and sigma4 domains of RNA polymerase sigma factors"/>
    <property type="match status" value="1"/>
</dbReference>
<feature type="domain" description="RNA polymerase sigma-70 region 2" evidence="5">
    <location>
        <begin position="35"/>
        <end position="94"/>
    </location>
</feature>
<dbReference type="GO" id="GO:0006352">
    <property type="term" value="P:DNA-templated transcription initiation"/>
    <property type="evidence" value="ECO:0007669"/>
    <property type="project" value="InterPro"/>
</dbReference>
<proteinExistence type="predicted"/>
<dbReference type="EMBL" id="FODH01000001">
    <property type="protein sequence ID" value="SEN42689.1"/>
    <property type="molecule type" value="Genomic_DNA"/>
</dbReference>
<dbReference type="GO" id="GO:0016987">
    <property type="term" value="F:sigma factor activity"/>
    <property type="evidence" value="ECO:0007669"/>
    <property type="project" value="UniProtKB-KW"/>
</dbReference>
<keyword evidence="2" id="KW-0731">Sigma factor</keyword>
<evidence type="ECO:0000256" key="2">
    <source>
        <dbReference type="ARBA" id="ARBA00023082"/>
    </source>
</evidence>
<reference evidence="7 8" key="1">
    <citation type="submission" date="2016-10" db="EMBL/GenBank/DDBJ databases">
        <authorList>
            <person name="de Groot N.N."/>
        </authorList>
    </citation>
    <scope>NUCLEOTIDE SEQUENCE [LARGE SCALE GENOMIC DNA]</scope>
    <source>
        <strain evidence="7 8">CGMCC 1.10238</strain>
    </source>
</reference>
<keyword evidence="1" id="KW-0805">Transcription regulation</keyword>
<dbReference type="Pfam" id="PF04542">
    <property type="entry name" value="Sigma70_r2"/>
    <property type="match status" value="1"/>
</dbReference>
<dbReference type="InterPro" id="IPR014284">
    <property type="entry name" value="RNA_pol_sigma-70_dom"/>
</dbReference>
<protein>
    <submittedName>
        <fullName evidence="6">Sigma-70 family RNA polymerase sigma factor</fullName>
    </submittedName>
    <submittedName>
        <fullName evidence="7">Sigma-70 region 2</fullName>
    </submittedName>
</protein>
<dbReference type="Proteomes" id="UP000683429">
    <property type="component" value="Chromosome"/>
</dbReference>
<dbReference type="InterPro" id="IPR013324">
    <property type="entry name" value="RNA_pol_sigma_r3/r4-like"/>
</dbReference>
<dbReference type="Proteomes" id="UP000198809">
    <property type="component" value="Unassembled WGS sequence"/>
</dbReference>
<accession>A0A1H8GFV9</accession>
<dbReference type="GO" id="GO:0003677">
    <property type="term" value="F:DNA binding"/>
    <property type="evidence" value="ECO:0007669"/>
    <property type="project" value="UniProtKB-KW"/>
</dbReference>
<evidence type="ECO:0000256" key="3">
    <source>
        <dbReference type="ARBA" id="ARBA00023125"/>
    </source>
</evidence>